<evidence type="ECO:0000313" key="2">
    <source>
        <dbReference type="Proteomes" id="UP000799764"/>
    </source>
</evidence>
<name>A0A9P4PDX4_9PLEO</name>
<sequence>MAAPANKNIKDLNGKWSINKTHSDSTDPVLALQGIGWMTRKALGIATVTQHTKMYTKTPEDNTAAGDVIHIDIDQMVTGGLKGTSEHRALDWKYRSHSDWLFGEVQGRTRLTTLEAVRKEAQEAGGVTASDAEFVTQGFLAETEEGETIEGFVVNDGKKWTAWQIWGFATVNGERWLVRSFAVRRKDKDEVVRVRLCYEWVGELDS</sequence>
<proteinExistence type="predicted"/>
<organism evidence="1 2">
    <name type="scientific">Karstenula rhodostoma CBS 690.94</name>
    <dbReference type="NCBI Taxonomy" id="1392251"/>
    <lineage>
        <taxon>Eukaryota</taxon>
        <taxon>Fungi</taxon>
        <taxon>Dikarya</taxon>
        <taxon>Ascomycota</taxon>
        <taxon>Pezizomycotina</taxon>
        <taxon>Dothideomycetes</taxon>
        <taxon>Pleosporomycetidae</taxon>
        <taxon>Pleosporales</taxon>
        <taxon>Massarineae</taxon>
        <taxon>Didymosphaeriaceae</taxon>
        <taxon>Karstenula</taxon>
    </lineage>
</organism>
<reference evidence="1" key="1">
    <citation type="journal article" date="2020" name="Stud. Mycol.">
        <title>101 Dothideomycetes genomes: a test case for predicting lifestyles and emergence of pathogens.</title>
        <authorList>
            <person name="Haridas S."/>
            <person name="Albert R."/>
            <person name="Binder M."/>
            <person name="Bloem J."/>
            <person name="Labutti K."/>
            <person name="Salamov A."/>
            <person name="Andreopoulos B."/>
            <person name="Baker S."/>
            <person name="Barry K."/>
            <person name="Bills G."/>
            <person name="Bluhm B."/>
            <person name="Cannon C."/>
            <person name="Castanera R."/>
            <person name="Culley D."/>
            <person name="Daum C."/>
            <person name="Ezra D."/>
            <person name="Gonzalez J."/>
            <person name="Henrissat B."/>
            <person name="Kuo A."/>
            <person name="Liang C."/>
            <person name="Lipzen A."/>
            <person name="Lutzoni F."/>
            <person name="Magnuson J."/>
            <person name="Mondo S."/>
            <person name="Nolan M."/>
            <person name="Ohm R."/>
            <person name="Pangilinan J."/>
            <person name="Park H.-J."/>
            <person name="Ramirez L."/>
            <person name="Alfaro M."/>
            <person name="Sun H."/>
            <person name="Tritt A."/>
            <person name="Yoshinaga Y."/>
            <person name="Zwiers L.-H."/>
            <person name="Turgeon B."/>
            <person name="Goodwin S."/>
            <person name="Spatafora J."/>
            <person name="Crous P."/>
            <person name="Grigoriev I."/>
        </authorList>
    </citation>
    <scope>NUCLEOTIDE SEQUENCE</scope>
    <source>
        <strain evidence="1">CBS 690.94</strain>
    </source>
</reference>
<dbReference type="PANTHER" id="PTHR38115">
    <property type="entry name" value="LIPOCALIN-LIKE DOMAIN-CONTAINING PROTEIN"/>
    <property type="match status" value="1"/>
</dbReference>
<dbReference type="OrthoDB" id="425354at2759"/>
<dbReference type="InterPro" id="IPR053037">
    <property type="entry name" value="Pericyclase_pydY-like"/>
</dbReference>
<evidence type="ECO:0008006" key="3">
    <source>
        <dbReference type="Google" id="ProtNLM"/>
    </source>
</evidence>
<dbReference type="Proteomes" id="UP000799764">
    <property type="component" value="Unassembled WGS sequence"/>
</dbReference>
<evidence type="ECO:0000313" key="1">
    <source>
        <dbReference type="EMBL" id="KAF2442157.1"/>
    </source>
</evidence>
<accession>A0A9P4PDX4</accession>
<gene>
    <name evidence="1" type="ORF">P171DRAFT_433716</name>
</gene>
<dbReference type="PANTHER" id="PTHR38115:SF1">
    <property type="entry name" value="LIPOCALIN-LIKE DOMAIN-CONTAINING PROTEIN"/>
    <property type="match status" value="1"/>
</dbReference>
<dbReference type="AlphaFoldDB" id="A0A9P4PDX4"/>
<protein>
    <recommendedName>
        <fullName evidence="3">Lccl domain-containing protein</fullName>
    </recommendedName>
</protein>
<comment type="caution">
    <text evidence="1">The sequence shown here is derived from an EMBL/GenBank/DDBJ whole genome shotgun (WGS) entry which is preliminary data.</text>
</comment>
<dbReference type="EMBL" id="MU001504">
    <property type="protein sequence ID" value="KAF2442157.1"/>
    <property type="molecule type" value="Genomic_DNA"/>
</dbReference>
<keyword evidence="2" id="KW-1185">Reference proteome</keyword>